<dbReference type="AlphaFoldDB" id="A0A4C2E9F3"/>
<proteinExistence type="predicted"/>
<reference evidence="2 3" key="1">
    <citation type="submission" date="2019-01" db="EMBL/GenBank/DDBJ databases">
        <title>Draft Genome Sequencing of Zygosaccharomyces mellis Ca-7.</title>
        <authorList>
            <person name="Shiwa Y."/>
            <person name="Kanesaki Y."/>
            <person name="Ishige T."/>
            <person name="Mura K."/>
            <person name="Hori T."/>
            <person name="Tamura T."/>
        </authorList>
    </citation>
    <scope>NUCLEOTIDE SEQUENCE [LARGE SCALE GENOMIC DNA]</scope>
    <source>
        <strain evidence="2 3">Ca-7</strain>
    </source>
</reference>
<sequence>MSQLIEVYTCIDDAENKTRKGNLTESLSCYKRAMELLNGIGCQGVSAEIIHAIQLLRQDIDARIKELESLIEDQKPVSTTAVGAVTKNGSLTNSTISNAKTRNWDNPRSLGSSVMGPSGDPLLASIFGKLQVNLVNSVRNQFKEEDPHVVNELDNNVRQQLVRFKKELGLYEQKKSKDYNIRLEQVINENKKLSNQILKLRGRWDSLVESAKQRRSRQYED</sequence>
<evidence type="ECO:0000313" key="3">
    <source>
        <dbReference type="Proteomes" id="UP000301737"/>
    </source>
</evidence>
<evidence type="ECO:0000256" key="1">
    <source>
        <dbReference type="SAM" id="Coils"/>
    </source>
</evidence>
<feature type="coiled-coil region" evidence="1">
    <location>
        <begin position="176"/>
        <end position="203"/>
    </location>
</feature>
<dbReference type="Proteomes" id="UP000301737">
    <property type="component" value="Unassembled WGS sequence"/>
</dbReference>
<organism evidence="2 3">
    <name type="scientific">Zygosaccharomyces mellis</name>
    <dbReference type="NCBI Taxonomy" id="42258"/>
    <lineage>
        <taxon>Eukaryota</taxon>
        <taxon>Fungi</taxon>
        <taxon>Dikarya</taxon>
        <taxon>Ascomycota</taxon>
        <taxon>Saccharomycotina</taxon>
        <taxon>Saccharomycetes</taxon>
        <taxon>Saccharomycetales</taxon>
        <taxon>Saccharomycetaceae</taxon>
        <taxon>Zygosaccharomyces</taxon>
    </lineage>
</organism>
<dbReference type="EMBL" id="BIMX01000022">
    <property type="protein sequence ID" value="GCF00828.1"/>
    <property type="molecule type" value="Genomic_DNA"/>
</dbReference>
<comment type="caution">
    <text evidence="2">The sequence shown here is derived from an EMBL/GenBank/DDBJ whole genome shotgun (WGS) entry which is preliminary data.</text>
</comment>
<evidence type="ECO:0000313" key="2">
    <source>
        <dbReference type="EMBL" id="GCF00828.1"/>
    </source>
</evidence>
<keyword evidence="3" id="KW-1185">Reference proteome</keyword>
<keyword evidence="1" id="KW-0175">Coiled coil</keyword>
<accession>A0A4C2E9F3</accession>
<dbReference type="OrthoDB" id="4034212at2759"/>
<name>A0A4C2E9F3_9SACH</name>
<evidence type="ECO:0008006" key="4">
    <source>
        <dbReference type="Google" id="ProtNLM"/>
    </source>
</evidence>
<gene>
    <name evidence="2" type="ORF">ZYGM_002378</name>
</gene>
<protein>
    <recommendedName>
        <fullName evidence="4">Autophagy-protein 38</fullName>
    </recommendedName>
</protein>